<keyword evidence="1" id="KW-0732">Signal</keyword>
<dbReference type="PROSITE" id="PS51257">
    <property type="entry name" value="PROKAR_LIPOPROTEIN"/>
    <property type="match status" value="1"/>
</dbReference>
<evidence type="ECO:0000313" key="3">
    <source>
        <dbReference type="EMBL" id="MDN5203006.1"/>
    </source>
</evidence>
<dbReference type="Proteomes" id="UP001172082">
    <property type="component" value="Unassembled WGS sequence"/>
</dbReference>
<feature type="chain" id="PRO_5045408804" evidence="1">
    <location>
        <begin position="18"/>
        <end position="300"/>
    </location>
</feature>
<feature type="domain" description="Anti-sigma K factor RskA C-terminal" evidence="2">
    <location>
        <begin position="27"/>
        <end position="103"/>
    </location>
</feature>
<dbReference type="Pfam" id="PF10099">
    <property type="entry name" value="RskA_C"/>
    <property type="match status" value="1"/>
</dbReference>
<proteinExistence type="predicted"/>
<evidence type="ECO:0000313" key="4">
    <source>
        <dbReference type="Proteomes" id="UP001172082"/>
    </source>
</evidence>
<accession>A0ABT8KQL0</accession>
<protein>
    <submittedName>
        <fullName evidence="3">Anti-sigma factor</fullName>
    </submittedName>
</protein>
<name>A0ABT8KQL0_9BACT</name>
<evidence type="ECO:0000256" key="1">
    <source>
        <dbReference type="SAM" id="SignalP"/>
    </source>
</evidence>
<keyword evidence="4" id="KW-1185">Reference proteome</keyword>
<evidence type="ECO:0000259" key="2">
    <source>
        <dbReference type="Pfam" id="PF10099"/>
    </source>
</evidence>
<dbReference type="RefSeq" id="WP_346753030.1">
    <property type="nucleotide sequence ID" value="NZ_JAUJEA010000006.1"/>
</dbReference>
<gene>
    <name evidence="3" type="ORF">QQ008_16570</name>
</gene>
<sequence>MRKIFLFVMSISLLVMSCNDDDNSGPNTRQLTLNISGLTNLGPAAQYEGWVIVNGAPVSTGTFTVNDGGQLSSTSFDVQASDLDNATNFVLTIEPIPDNDEAPSAVHILGGDFSANSADLTISHATALGTGFTGVSGGYILATPTTTDDTDELSGVWFLDNSSGSPAPGLVNLPDLTELTGWNYEGWAVIDGTPVSTGTFNKAAGMDDNATTSSFKGTDGDGPGYPGEDFINNAPAGLTFPTNLQGGAIVVSIEPVPDNDPAPFVLKPLSGDVPTDAQALTFYQLNNIAASTYPTGTATR</sequence>
<dbReference type="InterPro" id="IPR018764">
    <property type="entry name" value="RskA_C"/>
</dbReference>
<comment type="caution">
    <text evidence="3">The sequence shown here is derived from an EMBL/GenBank/DDBJ whole genome shotgun (WGS) entry which is preliminary data.</text>
</comment>
<feature type="signal peptide" evidence="1">
    <location>
        <begin position="1"/>
        <end position="17"/>
    </location>
</feature>
<reference evidence="3" key="1">
    <citation type="submission" date="2023-06" db="EMBL/GenBank/DDBJ databases">
        <title>Genomic of Parafulvivirga corallium.</title>
        <authorList>
            <person name="Wang G."/>
        </authorList>
    </citation>
    <scope>NUCLEOTIDE SEQUENCE</scope>
    <source>
        <strain evidence="3">BMA10</strain>
    </source>
</reference>
<dbReference type="EMBL" id="JAUJEA010000006">
    <property type="protein sequence ID" value="MDN5203006.1"/>
    <property type="molecule type" value="Genomic_DNA"/>
</dbReference>
<organism evidence="3 4">
    <name type="scientific">Splendidivirga corallicola</name>
    <dbReference type="NCBI Taxonomy" id="3051826"/>
    <lineage>
        <taxon>Bacteria</taxon>
        <taxon>Pseudomonadati</taxon>
        <taxon>Bacteroidota</taxon>
        <taxon>Cytophagia</taxon>
        <taxon>Cytophagales</taxon>
        <taxon>Splendidivirgaceae</taxon>
        <taxon>Splendidivirga</taxon>
    </lineage>
</organism>